<proteinExistence type="predicted"/>
<dbReference type="STRING" id="456900.A0A151IJ85"/>
<name>A0A151IJ85_9HYME</name>
<organism evidence="1 2">
    <name type="scientific">Cyphomyrmex costatus</name>
    <dbReference type="NCBI Taxonomy" id="456900"/>
    <lineage>
        <taxon>Eukaryota</taxon>
        <taxon>Metazoa</taxon>
        <taxon>Ecdysozoa</taxon>
        <taxon>Arthropoda</taxon>
        <taxon>Hexapoda</taxon>
        <taxon>Insecta</taxon>
        <taxon>Pterygota</taxon>
        <taxon>Neoptera</taxon>
        <taxon>Endopterygota</taxon>
        <taxon>Hymenoptera</taxon>
        <taxon>Apocrita</taxon>
        <taxon>Aculeata</taxon>
        <taxon>Formicoidea</taxon>
        <taxon>Formicidae</taxon>
        <taxon>Myrmicinae</taxon>
        <taxon>Cyphomyrmex</taxon>
    </lineage>
</organism>
<evidence type="ECO:0000313" key="2">
    <source>
        <dbReference type="Proteomes" id="UP000078542"/>
    </source>
</evidence>
<dbReference type="Proteomes" id="UP000078542">
    <property type="component" value="Unassembled WGS sequence"/>
</dbReference>
<sequence length="315" mass="36177">MSVQDLTKLKRQRGLIKASCTRIKTYVDSITQPSAFIIAQLEERKNKLESHWIEYNTVQTELELVDETECNDRTPFEEAFYSLAAKIRELTISTPPVRRSDTISPSSLRGASESFSHVRLPKLNLPNFSGKYDEWFPFRDIFNSVIHSNGTLSDAQKLQYLKSSVIGEASGIICSLEISDANYEVAWTCLKDRYDNERVVVQNHIKAIMELPSLSKENLLELRQVADGATKHLHALQSLKRPCDKWDDILTPSLCRLKSESGPKVRRGIRPTKFRRSSCTTVFWVADEESVIRFSKFKMTDLIWRPTMRIFILAI</sequence>
<dbReference type="InterPro" id="IPR005312">
    <property type="entry name" value="DUF1759"/>
</dbReference>
<gene>
    <name evidence="1" type="ORF">ALC62_06182</name>
</gene>
<dbReference type="AlphaFoldDB" id="A0A151IJ85"/>
<keyword evidence="2" id="KW-1185">Reference proteome</keyword>
<dbReference type="EMBL" id="KQ977397">
    <property type="protein sequence ID" value="KYN02977.1"/>
    <property type="molecule type" value="Genomic_DNA"/>
</dbReference>
<dbReference type="PANTHER" id="PTHR22954">
    <property type="entry name" value="RETROVIRAL PROTEASE-RELATED"/>
    <property type="match status" value="1"/>
</dbReference>
<evidence type="ECO:0000313" key="1">
    <source>
        <dbReference type="EMBL" id="KYN02977.1"/>
    </source>
</evidence>
<dbReference type="PANTHER" id="PTHR22954:SF3">
    <property type="entry name" value="PROTEIN CBG08539"/>
    <property type="match status" value="1"/>
</dbReference>
<accession>A0A151IJ85</accession>
<dbReference type="Pfam" id="PF03564">
    <property type="entry name" value="DUF1759"/>
    <property type="match status" value="1"/>
</dbReference>
<reference evidence="1 2" key="1">
    <citation type="submission" date="2016-03" db="EMBL/GenBank/DDBJ databases">
        <title>Cyphomyrmex costatus WGS genome.</title>
        <authorList>
            <person name="Nygaard S."/>
            <person name="Hu H."/>
            <person name="Boomsma J."/>
            <person name="Zhang G."/>
        </authorList>
    </citation>
    <scope>NUCLEOTIDE SEQUENCE [LARGE SCALE GENOMIC DNA]</scope>
    <source>
        <strain evidence="1">MS0001</strain>
        <tissue evidence="1">Whole body</tissue>
    </source>
</reference>
<protein>
    <submittedName>
        <fullName evidence="1">Uncharacterized protein</fullName>
    </submittedName>
</protein>